<dbReference type="InterPro" id="IPR052184">
    <property type="entry name" value="SDR_enzymes"/>
</dbReference>
<dbReference type="CDD" id="cd05325">
    <property type="entry name" value="carb_red_sniffer_like_SDR_c"/>
    <property type="match status" value="1"/>
</dbReference>
<comment type="caution">
    <text evidence="1">The sequence shown here is derived from an EMBL/GenBank/DDBJ whole genome shotgun (WGS) entry which is preliminary data.</text>
</comment>
<gene>
    <name evidence="1" type="ORF">DBW71_06440</name>
</gene>
<reference evidence="1 2" key="1">
    <citation type="journal article" date="2018" name="Microbiome">
        <title>Fine metagenomic profile of the Mediterranean stratified and mixed water columns revealed by assembly and recruitment.</title>
        <authorList>
            <person name="Haro-Moreno J.M."/>
            <person name="Lopez-Perez M."/>
            <person name="De La Torre J.R."/>
            <person name="Picazo A."/>
            <person name="Camacho A."/>
            <person name="Rodriguez-Valera F."/>
        </authorList>
    </citation>
    <scope>NUCLEOTIDE SEQUENCE [LARGE SCALE GENOMIC DNA]</scope>
    <source>
        <strain evidence="1">MED-G57</strain>
    </source>
</reference>
<dbReference type="SUPFAM" id="SSF51735">
    <property type="entry name" value="NAD(P)-binding Rossmann-fold domains"/>
    <property type="match status" value="1"/>
</dbReference>
<dbReference type="InterPro" id="IPR036291">
    <property type="entry name" value="NAD(P)-bd_dom_sf"/>
</dbReference>
<dbReference type="PANTHER" id="PTHR45458">
    <property type="entry name" value="SHORT-CHAIN DEHYDROGENASE/REDUCTASE SDR"/>
    <property type="match status" value="1"/>
</dbReference>
<dbReference type="AlphaFoldDB" id="A0A368DII6"/>
<proteinExistence type="predicted"/>
<dbReference type="PRINTS" id="PR00081">
    <property type="entry name" value="GDHRDH"/>
</dbReference>
<dbReference type="PANTHER" id="PTHR45458:SF1">
    <property type="entry name" value="SHORT CHAIN DEHYDROGENASE"/>
    <property type="match status" value="1"/>
</dbReference>
<dbReference type="Proteomes" id="UP000253570">
    <property type="component" value="Unassembled WGS sequence"/>
</dbReference>
<dbReference type="EMBL" id="QOQD01000023">
    <property type="protein sequence ID" value="RCL71649.1"/>
    <property type="molecule type" value="Genomic_DNA"/>
</dbReference>
<sequence>MNKSYLITGANRGIGLALTKIIIEKGDRVIALCRKPEEAEELRAISNTQGNLNIFKADVTKEDELIKISKSIDNIDFLICNAGIMGPRGGMNDKDTNYRNISEVLMTNVAGPFFTIKSFIGKLRESKDPKIVILSSRMGTQMHHGSDAYFYRASKAAVNNIMVSFSNELNQFNIPITSFHPGWVQTDMGGSNASLSPEESASSLIEQFKELGSKNTGKFYNYEGSEISF</sequence>
<dbReference type="InterPro" id="IPR002347">
    <property type="entry name" value="SDR_fam"/>
</dbReference>
<organism evidence="1 2">
    <name type="scientific">PS1 clade bacterium</name>
    <dbReference type="NCBI Taxonomy" id="2175152"/>
    <lineage>
        <taxon>Bacteria</taxon>
        <taxon>Pseudomonadati</taxon>
        <taxon>Pseudomonadota</taxon>
        <taxon>Alphaproteobacteria</taxon>
        <taxon>PS1 clade</taxon>
    </lineage>
</organism>
<evidence type="ECO:0000313" key="1">
    <source>
        <dbReference type="EMBL" id="RCL71649.1"/>
    </source>
</evidence>
<name>A0A368DII6_9PROT</name>
<evidence type="ECO:0000313" key="2">
    <source>
        <dbReference type="Proteomes" id="UP000253570"/>
    </source>
</evidence>
<dbReference type="Gene3D" id="3.40.50.720">
    <property type="entry name" value="NAD(P)-binding Rossmann-like Domain"/>
    <property type="match status" value="1"/>
</dbReference>
<dbReference type="GO" id="GO:0016616">
    <property type="term" value="F:oxidoreductase activity, acting on the CH-OH group of donors, NAD or NADP as acceptor"/>
    <property type="evidence" value="ECO:0007669"/>
    <property type="project" value="TreeGrafter"/>
</dbReference>
<protein>
    <submittedName>
        <fullName evidence="1">SDR family NAD(P)-dependent oxidoreductase</fullName>
    </submittedName>
</protein>
<dbReference type="Pfam" id="PF00106">
    <property type="entry name" value="adh_short"/>
    <property type="match status" value="1"/>
</dbReference>
<accession>A0A368DII6</accession>